<geneLocation type="plasmid" evidence="3">
    <name>pTO08</name>
</geneLocation>
<name>A0A077KGG6_CLOBO</name>
<evidence type="ECO:0008006" key="4">
    <source>
        <dbReference type="Google" id="ProtNLM"/>
    </source>
</evidence>
<evidence type="ECO:0000313" key="1">
    <source>
        <dbReference type="EMBL" id="BAP28097.1"/>
    </source>
</evidence>
<evidence type="ECO:0000313" key="2">
    <source>
        <dbReference type="EMBL" id="BAP28765.1"/>
    </source>
</evidence>
<accession>A0A077KGG6</accession>
<geneLocation type="plasmid" evidence="2">
    <name>pMI06-01</name>
</geneLocation>
<reference evidence="2" key="1">
    <citation type="journal article" date="2014" name="Appl. Environ. Microbiol.">
        <title>Genetic characterization and comparison of Clostridium botulinum isolates from botulism cases in Japan between 2006 and 2011.</title>
        <authorList>
            <person name="Kenri T."/>
            <person name="Sekizuka T."/>
            <person name="Yamamoto A."/>
            <person name="Iwaki M."/>
            <person name="Komiya T."/>
            <person name="Hatakeyama T."/>
            <person name="Nakajima H."/>
            <person name="Takahashi M."/>
            <person name="Kuroda M."/>
            <person name="Shibayama K."/>
        </authorList>
    </citation>
    <scope>NUCLEOTIDE SEQUENCE</scope>
    <source>
        <strain evidence="1">Miyagi2006</strain>
        <strain evidence="2">Miyagi2006-01</strain>
        <strain evidence="3">Tochigi2008</strain>
        <plasmid evidence="1">pMI06</plasmid>
        <plasmid evidence="2">pMI06-01</plasmid>
        <plasmid evidence="3">pTO08</plasmid>
    </source>
</reference>
<geneLocation type="plasmid" evidence="1">
    <name>pMI06</name>
</geneLocation>
<dbReference type="RefSeq" id="WP_031942520.1">
    <property type="nucleotide sequence ID" value="NC_024989.1"/>
</dbReference>
<keyword evidence="2" id="KW-0614">Plasmid</keyword>
<dbReference type="EMBL" id="AB910391">
    <property type="protein sequence ID" value="BAP28097.1"/>
    <property type="molecule type" value="Genomic_DNA"/>
</dbReference>
<protein>
    <recommendedName>
        <fullName evidence="4">DUF3990 domain-containing protein</fullName>
    </recommendedName>
</protein>
<dbReference type="Pfam" id="PF13151">
    <property type="entry name" value="DUF3990"/>
    <property type="match status" value="1"/>
</dbReference>
<dbReference type="InterPro" id="IPR025051">
    <property type="entry name" value="DUF3990"/>
</dbReference>
<evidence type="ECO:0000313" key="3">
    <source>
        <dbReference type="EMBL" id="BAP28782.1"/>
    </source>
</evidence>
<dbReference type="AlphaFoldDB" id="A0A077KGG6"/>
<proteinExistence type="predicted"/>
<sequence>MILYHGSNVIVEDPKIIKATRTLDFGYGFYTTTSYDQALKWDKIKSRRENVEKGIISIYEIEDTIFQEDRLNIKVFNGASKSWLEFVLDNRMNEGYTHNYDIVKGSVADDRVYTCLNAFENKFMDFDTAIKELRTYKLNDQISFHTKESLKYLNFIRYEEV</sequence>
<organism evidence="2">
    <name type="scientific">Clostridium botulinum</name>
    <dbReference type="NCBI Taxonomy" id="1491"/>
    <lineage>
        <taxon>Bacteria</taxon>
        <taxon>Bacillati</taxon>
        <taxon>Bacillota</taxon>
        <taxon>Clostridia</taxon>
        <taxon>Eubacteriales</taxon>
        <taxon>Clostridiaceae</taxon>
        <taxon>Clostridium</taxon>
    </lineage>
</organism>
<dbReference type="EMBL" id="AB910519">
    <property type="protein sequence ID" value="BAP28765.1"/>
    <property type="molecule type" value="Genomic_DNA"/>
</dbReference>
<dbReference type="EMBL" id="AB910520">
    <property type="protein sequence ID" value="BAP28782.1"/>
    <property type="molecule type" value="Genomic_DNA"/>
</dbReference>